<gene>
    <name evidence="6" type="ORF">H7C18_23870</name>
</gene>
<feature type="transmembrane region" description="Helical" evidence="5">
    <location>
        <begin position="60"/>
        <end position="79"/>
    </location>
</feature>
<evidence type="ECO:0000256" key="2">
    <source>
        <dbReference type="ARBA" id="ARBA00022692"/>
    </source>
</evidence>
<dbReference type="Proteomes" id="UP000564644">
    <property type="component" value="Unassembled WGS sequence"/>
</dbReference>
<dbReference type="InterPro" id="IPR032808">
    <property type="entry name" value="DoxX"/>
</dbReference>
<accession>A0A7X0SPV0</accession>
<protein>
    <submittedName>
        <fullName evidence="6">DoxX family protein</fullName>
    </submittedName>
</protein>
<evidence type="ECO:0000256" key="5">
    <source>
        <dbReference type="SAM" id="Phobius"/>
    </source>
</evidence>
<feature type="transmembrane region" description="Helical" evidence="5">
    <location>
        <begin position="113"/>
        <end position="133"/>
    </location>
</feature>
<evidence type="ECO:0000256" key="3">
    <source>
        <dbReference type="ARBA" id="ARBA00022989"/>
    </source>
</evidence>
<dbReference type="InterPro" id="IPR016944">
    <property type="entry name" value="UCP030066"/>
</dbReference>
<dbReference type="EMBL" id="JACJVO010000031">
    <property type="protein sequence ID" value="MBB6733967.1"/>
    <property type="molecule type" value="Genomic_DNA"/>
</dbReference>
<dbReference type="GO" id="GO:0016020">
    <property type="term" value="C:membrane"/>
    <property type="evidence" value="ECO:0007669"/>
    <property type="project" value="UniProtKB-SubCell"/>
</dbReference>
<dbReference type="RefSeq" id="WP_185131615.1">
    <property type="nucleotide sequence ID" value="NZ_JACJVO010000031.1"/>
</dbReference>
<dbReference type="AlphaFoldDB" id="A0A7X0SPV0"/>
<reference evidence="6 7" key="1">
    <citation type="submission" date="2020-08" db="EMBL/GenBank/DDBJ databases">
        <title>Cohnella phylogeny.</title>
        <authorList>
            <person name="Dunlap C."/>
        </authorList>
    </citation>
    <scope>NUCLEOTIDE SEQUENCE [LARGE SCALE GENOMIC DNA]</scope>
    <source>
        <strain evidence="6 7">CBP 2801</strain>
    </source>
</reference>
<evidence type="ECO:0000256" key="1">
    <source>
        <dbReference type="ARBA" id="ARBA00004141"/>
    </source>
</evidence>
<comment type="caution">
    <text evidence="6">The sequence shown here is derived from an EMBL/GenBank/DDBJ whole genome shotgun (WGS) entry which is preliminary data.</text>
</comment>
<evidence type="ECO:0000313" key="7">
    <source>
        <dbReference type="Proteomes" id="UP000564644"/>
    </source>
</evidence>
<feature type="transmembrane region" description="Helical" evidence="5">
    <location>
        <begin position="88"/>
        <end position="107"/>
    </location>
</feature>
<keyword evidence="7" id="KW-1185">Reference proteome</keyword>
<evidence type="ECO:0000256" key="4">
    <source>
        <dbReference type="ARBA" id="ARBA00023136"/>
    </source>
</evidence>
<sequence length="150" mass="16337">MSSITVEGTDSKTPNRSRKKAIAYWVATVLLVFVVGAGGIGELTRQWGTMDTVKIVGYPIYFLTILGTWKVLGAIALLVPGFPRLKEWAYAGIVFGMTGAAASHAFADDIGAYAYHLFSPLGFAILALISWALRPKSRTLKEVIRWRSDG</sequence>
<dbReference type="PIRSF" id="PIRSF030066">
    <property type="entry name" value="UCP030066"/>
    <property type="match status" value="1"/>
</dbReference>
<comment type="subcellular location">
    <subcellularLocation>
        <location evidence="1">Membrane</location>
        <topology evidence="1">Multi-pass membrane protein</topology>
    </subcellularLocation>
</comment>
<proteinExistence type="predicted"/>
<feature type="transmembrane region" description="Helical" evidence="5">
    <location>
        <begin position="21"/>
        <end position="40"/>
    </location>
</feature>
<keyword evidence="3 5" id="KW-1133">Transmembrane helix</keyword>
<keyword evidence="2 5" id="KW-0812">Transmembrane</keyword>
<name>A0A7X0SPV0_9BACL</name>
<evidence type="ECO:0000313" key="6">
    <source>
        <dbReference type="EMBL" id="MBB6733967.1"/>
    </source>
</evidence>
<organism evidence="6 7">
    <name type="scientific">Cohnella zeiphila</name>
    <dbReference type="NCBI Taxonomy" id="2761120"/>
    <lineage>
        <taxon>Bacteria</taxon>
        <taxon>Bacillati</taxon>
        <taxon>Bacillota</taxon>
        <taxon>Bacilli</taxon>
        <taxon>Bacillales</taxon>
        <taxon>Paenibacillaceae</taxon>
        <taxon>Cohnella</taxon>
    </lineage>
</organism>
<dbReference type="Pfam" id="PF13564">
    <property type="entry name" value="DoxX_2"/>
    <property type="match status" value="1"/>
</dbReference>
<keyword evidence="4 5" id="KW-0472">Membrane</keyword>